<reference evidence="1" key="1">
    <citation type="submission" date="2021-01" db="EMBL/GenBank/DDBJ databases">
        <title>Whole genome shotgun sequence of Rugosimonospora africana NBRC 104875.</title>
        <authorList>
            <person name="Komaki H."/>
            <person name="Tamura T."/>
        </authorList>
    </citation>
    <scope>NUCLEOTIDE SEQUENCE</scope>
    <source>
        <strain evidence="1">NBRC 104875</strain>
    </source>
</reference>
<dbReference type="InterPro" id="IPR016181">
    <property type="entry name" value="Acyl_CoA_acyltransferase"/>
</dbReference>
<gene>
    <name evidence="1" type="ORF">Raf01_38090</name>
</gene>
<proteinExistence type="predicted"/>
<evidence type="ECO:0000313" key="1">
    <source>
        <dbReference type="EMBL" id="GIH15637.1"/>
    </source>
</evidence>
<dbReference type="SUPFAM" id="SSF55729">
    <property type="entry name" value="Acyl-CoA N-acyltransferases (Nat)"/>
    <property type="match status" value="1"/>
</dbReference>
<keyword evidence="2" id="KW-1185">Reference proteome</keyword>
<dbReference type="AlphaFoldDB" id="A0A8J3QTC1"/>
<dbReference type="Proteomes" id="UP000642748">
    <property type="component" value="Unassembled WGS sequence"/>
</dbReference>
<protein>
    <submittedName>
        <fullName evidence="1">N-acetyltransferase</fullName>
    </submittedName>
</protein>
<dbReference type="EMBL" id="BONZ01000036">
    <property type="protein sequence ID" value="GIH15637.1"/>
    <property type="molecule type" value="Genomic_DNA"/>
</dbReference>
<comment type="caution">
    <text evidence="1">The sequence shown here is derived from an EMBL/GenBank/DDBJ whole genome shotgun (WGS) entry which is preliminary data.</text>
</comment>
<organism evidence="1 2">
    <name type="scientific">Rugosimonospora africana</name>
    <dbReference type="NCBI Taxonomy" id="556532"/>
    <lineage>
        <taxon>Bacteria</taxon>
        <taxon>Bacillati</taxon>
        <taxon>Actinomycetota</taxon>
        <taxon>Actinomycetes</taxon>
        <taxon>Micromonosporales</taxon>
        <taxon>Micromonosporaceae</taxon>
        <taxon>Rugosimonospora</taxon>
    </lineage>
</organism>
<accession>A0A8J3QTC1</accession>
<evidence type="ECO:0000313" key="2">
    <source>
        <dbReference type="Proteomes" id="UP000642748"/>
    </source>
</evidence>
<dbReference type="RefSeq" id="WP_239133732.1">
    <property type="nucleotide sequence ID" value="NZ_BONZ01000036.1"/>
</dbReference>
<sequence>MADPHPLLTTLLLAADGRFPAVDGRCTILPRLAGGLECVVAFTGHAFVATALAEDAVRARNPDGFGGAMAPAFLQWLAGDDGWMDAHDVTLVARGRGGGGIPELVGAADHPRVRHAARVRRQVRAYGDRRGVVTLAEGLAGRRELGIEAVPEGQGRGWGSSLLADALGLVPEGEPVFAAVAPGNARSLRAFLSGGFTPLGSEVLLRPVR</sequence>
<name>A0A8J3QTC1_9ACTN</name>